<evidence type="ECO:0000313" key="1">
    <source>
        <dbReference type="EMBL" id="TNN52974.1"/>
    </source>
</evidence>
<evidence type="ECO:0000313" key="2">
    <source>
        <dbReference type="Proteomes" id="UP000314294"/>
    </source>
</evidence>
<proteinExistence type="predicted"/>
<protein>
    <submittedName>
        <fullName evidence="1">Uncharacterized protein</fullName>
    </submittedName>
</protein>
<dbReference type="AlphaFoldDB" id="A0A4Z2GJJ5"/>
<dbReference type="Proteomes" id="UP000314294">
    <property type="component" value="Unassembled WGS sequence"/>
</dbReference>
<comment type="caution">
    <text evidence="1">The sequence shown here is derived from an EMBL/GenBank/DDBJ whole genome shotgun (WGS) entry which is preliminary data.</text>
</comment>
<accession>A0A4Z2GJJ5</accession>
<sequence length="115" mass="12400">MNGMVWGLSHHLPCFMESESKSFQPWRDYIGLSDTIGEILGRHAAPESRLPASKAPHAESDELCEALMAVRINAVFQSGGLGADCAPRLSGEPTPVFATSFPSTHIKAFLQGLMS</sequence>
<gene>
    <name evidence="1" type="ORF">EYF80_036839</name>
</gene>
<keyword evidence="2" id="KW-1185">Reference proteome</keyword>
<dbReference type="OrthoDB" id="5864971at2759"/>
<reference evidence="1 2" key="1">
    <citation type="submission" date="2019-03" db="EMBL/GenBank/DDBJ databases">
        <title>First draft genome of Liparis tanakae, snailfish: a comprehensive survey of snailfish specific genes.</title>
        <authorList>
            <person name="Kim W."/>
            <person name="Song I."/>
            <person name="Jeong J.-H."/>
            <person name="Kim D."/>
            <person name="Kim S."/>
            <person name="Ryu S."/>
            <person name="Song J.Y."/>
            <person name="Lee S.K."/>
        </authorList>
    </citation>
    <scope>NUCLEOTIDE SEQUENCE [LARGE SCALE GENOMIC DNA]</scope>
    <source>
        <tissue evidence="1">Muscle</tissue>
    </source>
</reference>
<name>A0A4Z2GJJ5_9TELE</name>
<organism evidence="1 2">
    <name type="scientific">Liparis tanakae</name>
    <name type="common">Tanaka's snailfish</name>
    <dbReference type="NCBI Taxonomy" id="230148"/>
    <lineage>
        <taxon>Eukaryota</taxon>
        <taxon>Metazoa</taxon>
        <taxon>Chordata</taxon>
        <taxon>Craniata</taxon>
        <taxon>Vertebrata</taxon>
        <taxon>Euteleostomi</taxon>
        <taxon>Actinopterygii</taxon>
        <taxon>Neopterygii</taxon>
        <taxon>Teleostei</taxon>
        <taxon>Neoteleostei</taxon>
        <taxon>Acanthomorphata</taxon>
        <taxon>Eupercaria</taxon>
        <taxon>Perciformes</taxon>
        <taxon>Cottioidei</taxon>
        <taxon>Cottales</taxon>
        <taxon>Liparidae</taxon>
        <taxon>Liparis</taxon>
    </lineage>
</organism>
<dbReference type="EMBL" id="SRLO01000531">
    <property type="protein sequence ID" value="TNN52974.1"/>
    <property type="molecule type" value="Genomic_DNA"/>
</dbReference>